<protein>
    <submittedName>
        <fullName evidence="1">Uncharacterized protein</fullName>
    </submittedName>
</protein>
<evidence type="ECO:0000313" key="2">
    <source>
        <dbReference type="Proteomes" id="UP000823629"/>
    </source>
</evidence>
<reference evidence="1" key="2">
    <citation type="journal article" date="2021" name="PeerJ">
        <title>Extensive microbial diversity within the chicken gut microbiome revealed by metagenomics and culture.</title>
        <authorList>
            <person name="Gilroy R."/>
            <person name="Ravi A."/>
            <person name="Getino M."/>
            <person name="Pursley I."/>
            <person name="Horton D.L."/>
            <person name="Alikhan N.F."/>
            <person name="Baker D."/>
            <person name="Gharbi K."/>
            <person name="Hall N."/>
            <person name="Watson M."/>
            <person name="Adriaenssens E.M."/>
            <person name="Foster-Nyarko E."/>
            <person name="Jarju S."/>
            <person name="Secka A."/>
            <person name="Antonio M."/>
            <person name="Oren A."/>
            <person name="Chaudhuri R.R."/>
            <person name="La Ragione R."/>
            <person name="Hildebrand F."/>
            <person name="Pallen M.J."/>
        </authorList>
    </citation>
    <scope>NUCLEOTIDE SEQUENCE</scope>
    <source>
        <strain evidence="1">1748</strain>
    </source>
</reference>
<reference evidence="1" key="1">
    <citation type="submission" date="2020-10" db="EMBL/GenBank/DDBJ databases">
        <authorList>
            <person name="Gilroy R."/>
        </authorList>
    </citation>
    <scope>NUCLEOTIDE SEQUENCE</scope>
    <source>
        <strain evidence="1">1748</strain>
    </source>
</reference>
<organism evidence="1 2">
    <name type="scientific">Candidatus Scatoplasma merdavium</name>
    <dbReference type="NCBI Taxonomy" id="2840932"/>
    <lineage>
        <taxon>Bacteria</taxon>
        <taxon>Bacillati</taxon>
        <taxon>Bacillota</taxon>
        <taxon>Bacilli</taxon>
        <taxon>Bacillales</taxon>
        <taxon>Candidatus Scatoplasma</taxon>
    </lineage>
</organism>
<proteinExistence type="predicted"/>
<dbReference type="AlphaFoldDB" id="A0A9D9GRI8"/>
<gene>
    <name evidence="1" type="ORF">IAC78_01955</name>
</gene>
<dbReference type="EMBL" id="JADING010000056">
    <property type="protein sequence ID" value="MBO8414231.1"/>
    <property type="molecule type" value="Genomic_DNA"/>
</dbReference>
<dbReference type="Proteomes" id="UP000823629">
    <property type="component" value="Unassembled WGS sequence"/>
</dbReference>
<accession>A0A9D9GRI8</accession>
<evidence type="ECO:0000313" key="1">
    <source>
        <dbReference type="EMBL" id="MBO8414231.1"/>
    </source>
</evidence>
<name>A0A9D9GRI8_9BACL</name>
<comment type="caution">
    <text evidence="1">The sequence shown here is derived from an EMBL/GenBank/DDBJ whole genome shotgun (WGS) entry which is preliminary data.</text>
</comment>
<sequence length="363" mass="40660">MKKISLLLATLGIINLTSCDYIQKALTYNCLLPISGDSLVLATYFNDNEHLSFAPSQLAYEALVNRSEETYDVVVFDLTKGLELIQNGMSNYKLARVTGYGNAYLISKEKDAISKLNPYDTILTYSSAYKYYQEDPYGIGMMNAVFNYSAGRSALSTELFDEIYSDPKDVYHSALSNSDIDAVILPEPYASKLIQDVSLGYKHYLPLSGANGAFAKASVENGLSKEGYAHYLEYGLFVSPSFENESKEEKKLHENFFHQIDNSLQNLERNDGSNIINYLDNATNLYAINLTELTGANNDEWAKILPTNYNYGNITNPCGACSFEIDIADFYSSTNGSKDDKARFHNLANITEECYSHYYNGIR</sequence>